<evidence type="ECO:0000313" key="2">
    <source>
        <dbReference type="Proteomes" id="UP000236737"/>
    </source>
</evidence>
<organism evidence="1 2">
    <name type="scientific">Flavobacterium urumqiense</name>
    <dbReference type="NCBI Taxonomy" id="935224"/>
    <lineage>
        <taxon>Bacteria</taxon>
        <taxon>Pseudomonadati</taxon>
        <taxon>Bacteroidota</taxon>
        <taxon>Flavobacteriia</taxon>
        <taxon>Flavobacteriales</taxon>
        <taxon>Flavobacteriaceae</taxon>
        <taxon>Flavobacterium</taxon>
    </lineage>
</organism>
<keyword evidence="2" id="KW-1185">Reference proteome</keyword>
<dbReference type="AlphaFoldDB" id="A0A1H5ZTS0"/>
<name>A0A1H5ZTS0_9FLAO</name>
<protein>
    <submittedName>
        <fullName evidence="1">Uncharacterized protein</fullName>
    </submittedName>
</protein>
<evidence type="ECO:0000313" key="1">
    <source>
        <dbReference type="EMBL" id="SEG39550.1"/>
    </source>
</evidence>
<accession>A0A1H5ZTS0</accession>
<sequence>MNIHEWKFHLLLNDKVDETRNNKIKHDAIAPIAVEILFSSFFTREKIETNSGK</sequence>
<reference evidence="2" key="1">
    <citation type="submission" date="2016-10" db="EMBL/GenBank/DDBJ databases">
        <authorList>
            <person name="Varghese N."/>
            <person name="Submissions S."/>
        </authorList>
    </citation>
    <scope>NUCLEOTIDE SEQUENCE [LARGE SCALE GENOMIC DNA]</scope>
    <source>
        <strain evidence="2">CGMCC 1.9230</strain>
    </source>
</reference>
<proteinExistence type="predicted"/>
<dbReference type="Proteomes" id="UP000236737">
    <property type="component" value="Unassembled WGS sequence"/>
</dbReference>
<gene>
    <name evidence="1" type="ORF">SAMN04488130_1121</name>
</gene>
<dbReference type="EMBL" id="FNVP01000012">
    <property type="protein sequence ID" value="SEG39550.1"/>
    <property type="molecule type" value="Genomic_DNA"/>
</dbReference>